<comment type="subcellular location">
    <subcellularLocation>
        <location evidence="1">Endoplasmic reticulum membrane</location>
        <topology evidence="1">Multi-pass membrane protein</topology>
    </subcellularLocation>
</comment>
<evidence type="ECO:0000256" key="6">
    <source>
        <dbReference type="ARBA" id="ARBA00022989"/>
    </source>
</evidence>
<keyword evidence="3" id="KW-0337">GPI-anchor biosynthesis</keyword>
<proteinExistence type="predicted"/>
<dbReference type="Pfam" id="PF06699">
    <property type="entry name" value="PIG-F"/>
    <property type="match status" value="1"/>
</dbReference>
<dbReference type="UniPathway" id="UPA00196"/>
<protein>
    <submittedName>
        <fullName evidence="10">Phosphatidylinositol-glycan biosynthesis class F protein</fullName>
    </submittedName>
</protein>
<name>A0A1I8B7K8_MELHA</name>
<organism evidence="9 10">
    <name type="scientific">Meloidogyne hapla</name>
    <name type="common">Root-knot nematode worm</name>
    <dbReference type="NCBI Taxonomy" id="6305"/>
    <lineage>
        <taxon>Eukaryota</taxon>
        <taxon>Metazoa</taxon>
        <taxon>Ecdysozoa</taxon>
        <taxon>Nematoda</taxon>
        <taxon>Chromadorea</taxon>
        <taxon>Rhabditida</taxon>
        <taxon>Tylenchina</taxon>
        <taxon>Tylenchomorpha</taxon>
        <taxon>Tylenchoidea</taxon>
        <taxon>Meloidogynidae</taxon>
        <taxon>Meloidogyninae</taxon>
        <taxon>Meloidogyne</taxon>
    </lineage>
</organism>
<sequence>MEIESSEEQGVEVLPPPPSIPMHRQPIFEMPELGLIHFMRNTRIGRFTRGYFCTTTVFHFLAFFFGARLYSFDTFLFALLLTTTTFLPLNISCSESAEKFWNCWDNQPQTISQLYSIRVALGSLIGSWLGVFVVPLDWNRWWQRWPICSFLGLFIFSLIGALTAYLQLFTNYPINKAIF</sequence>
<feature type="transmembrane region" description="Helical" evidence="8">
    <location>
        <begin position="50"/>
        <end position="69"/>
    </location>
</feature>
<evidence type="ECO:0000256" key="2">
    <source>
        <dbReference type="ARBA" id="ARBA00004687"/>
    </source>
</evidence>
<comment type="pathway">
    <text evidence="2">Glycolipid biosynthesis; glycosylphosphatidylinositol-anchor biosynthesis.</text>
</comment>
<dbReference type="WBParaSite" id="MhA1_Contig1494.frz3.gene13">
    <property type="protein sequence ID" value="MhA1_Contig1494.frz3.gene13"/>
    <property type="gene ID" value="MhA1_Contig1494.frz3.gene13"/>
</dbReference>
<dbReference type="Proteomes" id="UP000095281">
    <property type="component" value="Unplaced"/>
</dbReference>
<dbReference type="GO" id="GO:0006506">
    <property type="term" value="P:GPI anchor biosynthetic process"/>
    <property type="evidence" value="ECO:0007669"/>
    <property type="project" value="UniProtKB-UniPathway"/>
</dbReference>
<feature type="transmembrane region" description="Helical" evidence="8">
    <location>
        <begin position="75"/>
        <end position="93"/>
    </location>
</feature>
<evidence type="ECO:0000256" key="3">
    <source>
        <dbReference type="ARBA" id="ARBA00022502"/>
    </source>
</evidence>
<feature type="transmembrane region" description="Helical" evidence="8">
    <location>
        <begin position="142"/>
        <end position="166"/>
    </location>
</feature>
<evidence type="ECO:0000256" key="5">
    <source>
        <dbReference type="ARBA" id="ARBA00022824"/>
    </source>
</evidence>
<keyword evidence="6 8" id="KW-1133">Transmembrane helix</keyword>
<keyword evidence="7 8" id="KW-0472">Membrane</keyword>
<evidence type="ECO:0000313" key="10">
    <source>
        <dbReference type="WBParaSite" id="MhA1_Contig1494.frz3.gene13"/>
    </source>
</evidence>
<keyword evidence="5" id="KW-0256">Endoplasmic reticulum</keyword>
<dbReference type="GO" id="GO:0005789">
    <property type="term" value="C:endoplasmic reticulum membrane"/>
    <property type="evidence" value="ECO:0007669"/>
    <property type="project" value="UniProtKB-SubCell"/>
</dbReference>
<evidence type="ECO:0000256" key="1">
    <source>
        <dbReference type="ARBA" id="ARBA00004477"/>
    </source>
</evidence>
<dbReference type="InterPro" id="IPR009580">
    <property type="entry name" value="GPI_biosynthesis_protein_Pig-F"/>
</dbReference>
<evidence type="ECO:0000256" key="8">
    <source>
        <dbReference type="SAM" id="Phobius"/>
    </source>
</evidence>
<evidence type="ECO:0000256" key="4">
    <source>
        <dbReference type="ARBA" id="ARBA00022692"/>
    </source>
</evidence>
<keyword evidence="4 8" id="KW-0812">Transmembrane</keyword>
<accession>A0A1I8B7K8</accession>
<reference evidence="10" key="1">
    <citation type="submission" date="2016-11" db="UniProtKB">
        <authorList>
            <consortium name="WormBaseParasite"/>
        </authorList>
    </citation>
    <scope>IDENTIFICATION</scope>
</reference>
<keyword evidence="9" id="KW-1185">Reference proteome</keyword>
<evidence type="ECO:0000313" key="9">
    <source>
        <dbReference type="Proteomes" id="UP000095281"/>
    </source>
</evidence>
<dbReference type="AlphaFoldDB" id="A0A1I8B7K8"/>
<evidence type="ECO:0000256" key="7">
    <source>
        <dbReference type="ARBA" id="ARBA00023136"/>
    </source>
</evidence>
<feature type="transmembrane region" description="Helical" evidence="8">
    <location>
        <begin position="114"/>
        <end position="136"/>
    </location>
</feature>